<name>A0A8J2X0X0_9STRA</name>
<sequence>MTQVFVALVHAVSSDSVEIWVSGGGGGGASAGRGVMLTLFIALDDGEARGAVPCAATRSARSASIALLALRAAVWRSRAASASRRLSSATRRERSASAALSASWALDRRSVSDARSWAASSLTRRSRSSSAAASTRRALPLRSSSAAASPTVSRTLEPLSGERCGPAARRSARSASCSSSERRCASARTSASCASALAWAWSRSWRSPSAARSAAAALDLRSDSDTRSRSASAAMRWARSSSARAFTCCVVAFFSSSPALMALTKGLACGASPKAATRAWRSASAPASAWPWLWRRWSSSRASTAARCANFSWRAISWGGLWTTAAMWISGLSLCCFFTCLQPSFRPASCRCGTWLLSTGSRGCQSARKTTRRRRARELNS</sequence>
<evidence type="ECO:0000313" key="2">
    <source>
        <dbReference type="EMBL" id="CAH0369836.1"/>
    </source>
</evidence>
<protein>
    <submittedName>
        <fullName evidence="2">Uncharacterized protein</fullName>
    </submittedName>
</protein>
<evidence type="ECO:0000313" key="3">
    <source>
        <dbReference type="Proteomes" id="UP000789595"/>
    </source>
</evidence>
<dbReference type="AlphaFoldDB" id="A0A8J2X0X0"/>
<proteinExistence type="predicted"/>
<accession>A0A8J2X0X0</accession>
<reference evidence="2" key="1">
    <citation type="submission" date="2021-11" db="EMBL/GenBank/DDBJ databases">
        <authorList>
            <consortium name="Genoscope - CEA"/>
            <person name="William W."/>
        </authorList>
    </citation>
    <scope>NUCLEOTIDE SEQUENCE</scope>
</reference>
<feature type="region of interest" description="Disordered" evidence="1">
    <location>
        <begin position="128"/>
        <end position="167"/>
    </location>
</feature>
<feature type="compositionally biased region" description="Low complexity" evidence="1">
    <location>
        <begin position="128"/>
        <end position="151"/>
    </location>
</feature>
<evidence type="ECO:0000256" key="1">
    <source>
        <dbReference type="SAM" id="MobiDB-lite"/>
    </source>
</evidence>
<organism evidence="2 3">
    <name type="scientific">Pelagomonas calceolata</name>
    <dbReference type="NCBI Taxonomy" id="35677"/>
    <lineage>
        <taxon>Eukaryota</taxon>
        <taxon>Sar</taxon>
        <taxon>Stramenopiles</taxon>
        <taxon>Ochrophyta</taxon>
        <taxon>Pelagophyceae</taxon>
        <taxon>Pelagomonadales</taxon>
        <taxon>Pelagomonadaceae</taxon>
        <taxon>Pelagomonas</taxon>
    </lineage>
</organism>
<comment type="caution">
    <text evidence="2">The sequence shown here is derived from an EMBL/GenBank/DDBJ whole genome shotgun (WGS) entry which is preliminary data.</text>
</comment>
<keyword evidence="3" id="KW-1185">Reference proteome</keyword>
<feature type="non-terminal residue" evidence="2">
    <location>
        <position position="1"/>
    </location>
</feature>
<gene>
    <name evidence="2" type="ORF">PECAL_2P29790</name>
</gene>
<dbReference type="EMBL" id="CAKKNE010000002">
    <property type="protein sequence ID" value="CAH0369836.1"/>
    <property type="molecule type" value="Genomic_DNA"/>
</dbReference>
<dbReference type="Proteomes" id="UP000789595">
    <property type="component" value="Unassembled WGS sequence"/>
</dbReference>